<evidence type="ECO:0000256" key="6">
    <source>
        <dbReference type="ARBA" id="ARBA00022840"/>
    </source>
</evidence>
<evidence type="ECO:0000256" key="5">
    <source>
        <dbReference type="ARBA" id="ARBA00022777"/>
    </source>
</evidence>
<keyword evidence="6 7" id="KW-0067">ATP-binding</keyword>
<dbReference type="GO" id="GO:0016301">
    <property type="term" value="F:kinase activity"/>
    <property type="evidence" value="ECO:0007669"/>
    <property type="project" value="UniProtKB-KW"/>
</dbReference>
<feature type="domain" description="Protein kinase" evidence="9">
    <location>
        <begin position="15"/>
        <end position="236"/>
    </location>
</feature>
<evidence type="ECO:0000256" key="2">
    <source>
        <dbReference type="ARBA" id="ARBA00022527"/>
    </source>
</evidence>
<keyword evidence="2" id="KW-0723">Serine/threonine-protein kinase</keyword>
<dbReference type="EMBL" id="JARAVY010000008">
    <property type="protein sequence ID" value="MDX2911473.1"/>
    <property type="molecule type" value="Genomic_DNA"/>
</dbReference>
<keyword evidence="4 7" id="KW-0547">Nucleotide-binding</keyword>
<evidence type="ECO:0000256" key="3">
    <source>
        <dbReference type="ARBA" id="ARBA00022679"/>
    </source>
</evidence>
<keyword evidence="11" id="KW-1185">Reference proteome</keyword>
<dbReference type="PANTHER" id="PTHR43289">
    <property type="entry name" value="MITOGEN-ACTIVATED PROTEIN KINASE KINASE KINASE 20-RELATED"/>
    <property type="match status" value="1"/>
</dbReference>
<dbReference type="PANTHER" id="PTHR43289:SF6">
    <property type="entry name" value="SERINE_THREONINE-PROTEIN KINASE NEKL-3"/>
    <property type="match status" value="1"/>
</dbReference>
<protein>
    <recommendedName>
        <fullName evidence="1">non-specific serine/threonine protein kinase</fullName>
        <ecNumber evidence="1">2.7.11.1</ecNumber>
    </recommendedName>
</protein>
<keyword evidence="5 10" id="KW-0418">Kinase</keyword>
<feature type="binding site" evidence="7">
    <location>
        <position position="44"/>
    </location>
    <ligand>
        <name>ATP</name>
        <dbReference type="ChEBI" id="CHEBI:30616"/>
    </ligand>
</feature>
<gene>
    <name evidence="10" type="ORF">PV517_22645</name>
</gene>
<feature type="compositionally biased region" description="Basic and acidic residues" evidence="8">
    <location>
        <begin position="141"/>
        <end position="158"/>
    </location>
</feature>
<evidence type="ECO:0000313" key="10">
    <source>
        <dbReference type="EMBL" id="MDX2911473.1"/>
    </source>
</evidence>
<accession>A0ABU4L716</accession>
<reference evidence="10 11" key="1">
    <citation type="journal article" date="2023" name="Microb. Genom.">
        <title>Mesoterricola silvestris gen. nov., sp. nov., Mesoterricola sediminis sp. nov., Geothrix oryzae sp. nov., Geothrix edaphica sp. nov., Geothrix rubra sp. nov., and Geothrix limicola sp. nov., six novel members of Acidobacteriota isolated from soils.</title>
        <authorList>
            <person name="Weisberg A.J."/>
            <person name="Pearce E."/>
            <person name="Kramer C.G."/>
            <person name="Chang J.H."/>
            <person name="Clarke C.R."/>
        </authorList>
    </citation>
    <scope>NUCLEOTIDE SEQUENCE [LARGE SCALE GENOMIC DNA]</scope>
    <source>
        <strain evidence="10 11">NRRL_B-2795</strain>
    </source>
</reference>
<dbReference type="InterPro" id="IPR000719">
    <property type="entry name" value="Prot_kinase_dom"/>
</dbReference>
<feature type="region of interest" description="Disordered" evidence="8">
    <location>
        <begin position="127"/>
        <end position="190"/>
    </location>
</feature>
<dbReference type="SMART" id="SM00220">
    <property type="entry name" value="S_TKc"/>
    <property type="match status" value="1"/>
</dbReference>
<name>A0ABU4L716_9ACTN</name>
<dbReference type="SUPFAM" id="SSF56112">
    <property type="entry name" value="Protein kinase-like (PK-like)"/>
    <property type="match status" value="1"/>
</dbReference>
<evidence type="ECO:0000256" key="8">
    <source>
        <dbReference type="SAM" id="MobiDB-lite"/>
    </source>
</evidence>
<feature type="region of interest" description="Disordered" evidence="8">
    <location>
        <begin position="215"/>
        <end position="236"/>
    </location>
</feature>
<dbReference type="PROSITE" id="PS00107">
    <property type="entry name" value="PROTEIN_KINASE_ATP"/>
    <property type="match status" value="1"/>
</dbReference>
<evidence type="ECO:0000256" key="1">
    <source>
        <dbReference type="ARBA" id="ARBA00012513"/>
    </source>
</evidence>
<evidence type="ECO:0000256" key="4">
    <source>
        <dbReference type="ARBA" id="ARBA00022741"/>
    </source>
</evidence>
<evidence type="ECO:0000256" key="7">
    <source>
        <dbReference type="PROSITE-ProRule" id="PRU10141"/>
    </source>
</evidence>
<comment type="caution">
    <text evidence="10">The sequence shown here is derived from an EMBL/GenBank/DDBJ whole genome shotgun (WGS) entry which is preliminary data.</text>
</comment>
<dbReference type="InterPro" id="IPR017441">
    <property type="entry name" value="Protein_kinase_ATP_BS"/>
</dbReference>
<keyword evidence="3" id="KW-0808">Transferase</keyword>
<dbReference type="PROSITE" id="PS50011">
    <property type="entry name" value="PROTEIN_KINASE_DOM"/>
    <property type="match status" value="1"/>
</dbReference>
<dbReference type="InterPro" id="IPR011009">
    <property type="entry name" value="Kinase-like_dom_sf"/>
</dbReference>
<dbReference type="EC" id="2.7.11.1" evidence="1"/>
<evidence type="ECO:0000313" key="11">
    <source>
        <dbReference type="Proteomes" id="UP001271723"/>
    </source>
</evidence>
<sequence>MIQPMGSGAELTDRYRLEEQLGSGGMGAVWRGLDLQLERPVAIKLLRPGPFPDKEALARFRREGKAAARLSRPAIAAVHDVSTHQGQPFLVLELLDGHNLETVLNRTPQGLATDQVLRSGSYALLHQVDRKPRGHRPRPSPRPDRAFPDRMTDHDLVRHPASAIRQRRTTLDRSLDGPDTNIPTSEPSDWVSRVTVCPPWLTGRRCGARARMQLRGPELSVHGQSDSEQDDRVDPR</sequence>
<proteinExistence type="predicted"/>
<dbReference type="Pfam" id="PF00069">
    <property type="entry name" value="Pkinase"/>
    <property type="match status" value="1"/>
</dbReference>
<dbReference type="Proteomes" id="UP001271723">
    <property type="component" value="Unassembled WGS sequence"/>
</dbReference>
<dbReference type="RefSeq" id="WP_086761520.1">
    <property type="nucleotide sequence ID" value="NZ_JARAVY010000008.1"/>
</dbReference>
<dbReference type="Gene3D" id="3.30.200.20">
    <property type="entry name" value="Phosphorylase Kinase, domain 1"/>
    <property type="match status" value="1"/>
</dbReference>
<evidence type="ECO:0000259" key="9">
    <source>
        <dbReference type="PROSITE" id="PS50011"/>
    </source>
</evidence>
<organism evidence="10 11">
    <name type="scientific">Streptomyces griseiscabiei</name>
    <dbReference type="NCBI Taxonomy" id="2993540"/>
    <lineage>
        <taxon>Bacteria</taxon>
        <taxon>Bacillati</taxon>
        <taxon>Actinomycetota</taxon>
        <taxon>Actinomycetes</taxon>
        <taxon>Kitasatosporales</taxon>
        <taxon>Streptomycetaceae</taxon>
        <taxon>Streptomyces</taxon>
    </lineage>
</organism>